<sequence length="311" mass="33871">MISWKSTAQIDAEFPETAVTIGKFDGIHLGHQALLAELVEVSEEHGIASVVVTFDRHPDALLNPGRLKPALIGPRQKQFLLAEAGVDAVLTLTFDDDLAHKSPEEFVQTYLVEALKARIVLVGENFRFGAKGAGTVVTLAELGAKYGFKVIVVPSVMVEGQVISTTLIRDVLDQGEVEMAAELLGRPHLTTGIIEHGLKIGRSIGFPTANMSREAEGYLPVDGVYAGWLYADQERYPAALSVGINETFQAVPRLIEAHVIDRTDLDFYDKVVSLEYVKHIRPSAKFNGIEDLVAAINRDVAMCRIILGVVS</sequence>
<evidence type="ECO:0000259" key="16">
    <source>
        <dbReference type="SMART" id="SM00904"/>
    </source>
</evidence>
<keyword evidence="9" id="KW-0808">Transferase</keyword>
<keyword evidence="12" id="KW-0418">Kinase</keyword>
<dbReference type="PANTHER" id="PTHR22749">
    <property type="entry name" value="RIBOFLAVIN KINASE/FMN ADENYLYLTRANSFERASE"/>
    <property type="match status" value="1"/>
</dbReference>
<evidence type="ECO:0000256" key="2">
    <source>
        <dbReference type="ARBA" id="ARBA00005201"/>
    </source>
</evidence>
<comment type="pathway">
    <text evidence="2">Cofactor biosynthesis; FMN biosynthesis; FMN from riboflavin (ATP route): step 1/1.</text>
</comment>
<organism evidence="17">
    <name type="scientific">freshwater metagenome</name>
    <dbReference type="NCBI Taxonomy" id="449393"/>
    <lineage>
        <taxon>unclassified sequences</taxon>
        <taxon>metagenomes</taxon>
        <taxon>ecological metagenomes</taxon>
    </lineage>
</organism>
<dbReference type="Pfam" id="PF06574">
    <property type="entry name" value="FAD_syn"/>
    <property type="match status" value="1"/>
</dbReference>
<keyword evidence="13" id="KW-0274">FAD</keyword>
<dbReference type="NCBIfam" id="TIGR00083">
    <property type="entry name" value="ribF"/>
    <property type="match status" value="1"/>
</dbReference>
<evidence type="ECO:0000256" key="5">
    <source>
        <dbReference type="ARBA" id="ARBA00012393"/>
    </source>
</evidence>
<evidence type="ECO:0000313" key="17">
    <source>
        <dbReference type="EMBL" id="CAB4959032.1"/>
    </source>
</evidence>
<dbReference type="UniPathway" id="UPA00276">
    <property type="reaction ID" value="UER00406"/>
</dbReference>
<dbReference type="GO" id="GO:0003919">
    <property type="term" value="F:FMN adenylyltransferase activity"/>
    <property type="evidence" value="ECO:0007669"/>
    <property type="project" value="UniProtKB-EC"/>
</dbReference>
<comment type="pathway">
    <text evidence="1">Cofactor biosynthesis; FAD biosynthesis; FAD from FMN: step 1/1.</text>
</comment>
<keyword evidence="10" id="KW-0548">Nucleotidyltransferase</keyword>
<evidence type="ECO:0000256" key="3">
    <source>
        <dbReference type="ARBA" id="ARBA00010214"/>
    </source>
</evidence>
<dbReference type="NCBIfam" id="NF004160">
    <property type="entry name" value="PRK05627.1-3"/>
    <property type="match status" value="1"/>
</dbReference>
<dbReference type="PANTHER" id="PTHR22749:SF6">
    <property type="entry name" value="RIBOFLAVIN KINASE"/>
    <property type="match status" value="1"/>
</dbReference>
<evidence type="ECO:0000256" key="1">
    <source>
        <dbReference type="ARBA" id="ARBA00004726"/>
    </source>
</evidence>
<keyword evidence="11" id="KW-0547">Nucleotide-binding</keyword>
<keyword evidence="14" id="KW-0067">ATP-binding</keyword>
<evidence type="ECO:0000256" key="12">
    <source>
        <dbReference type="ARBA" id="ARBA00022777"/>
    </source>
</evidence>
<dbReference type="SUPFAM" id="SSF52374">
    <property type="entry name" value="Nucleotidylyl transferase"/>
    <property type="match status" value="1"/>
</dbReference>
<evidence type="ECO:0000256" key="4">
    <source>
        <dbReference type="ARBA" id="ARBA00012105"/>
    </source>
</evidence>
<dbReference type="SMART" id="SM00904">
    <property type="entry name" value="Flavokinase"/>
    <property type="match status" value="1"/>
</dbReference>
<evidence type="ECO:0000256" key="7">
    <source>
        <dbReference type="ARBA" id="ARBA00022630"/>
    </source>
</evidence>
<dbReference type="Gene3D" id="3.40.50.620">
    <property type="entry name" value="HUPs"/>
    <property type="match status" value="1"/>
</dbReference>
<evidence type="ECO:0000256" key="8">
    <source>
        <dbReference type="ARBA" id="ARBA00022643"/>
    </source>
</evidence>
<keyword evidence="7" id="KW-0285">Flavoprotein</keyword>
<keyword evidence="8" id="KW-0288">FMN</keyword>
<dbReference type="CDD" id="cd02064">
    <property type="entry name" value="FAD_synthetase_N"/>
    <property type="match status" value="1"/>
</dbReference>
<dbReference type="SUPFAM" id="SSF82114">
    <property type="entry name" value="Riboflavin kinase-like"/>
    <property type="match status" value="1"/>
</dbReference>
<dbReference type="EC" id="2.7.7.2" evidence="5"/>
<dbReference type="GO" id="GO:0006747">
    <property type="term" value="P:FAD biosynthetic process"/>
    <property type="evidence" value="ECO:0007669"/>
    <property type="project" value="UniProtKB-UniPathway"/>
</dbReference>
<dbReference type="NCBIfam" id="NF004162">
    <property type="entry name" value="PRK05627.1-5"/>
    <property type="match status" value="1"/>
</dbReference>
<dbReference type="UniPathway" id="UPA00277">
    <property type="reaction ID" value="UER00407"/>
</dbReference>
<dbReference type="EC" id="2.7.1.26" evidence="4"/>
<dbReference type="GO" id="GO:0008531">
    <property type="term" value="F:riboflavin kinase activity"/>
    <property type="evidence" value="ECO:0007669"/>
    <property type="project" value="UniProtKB-EC"/>
</dbReference>
<reference evidence="17" key="1">
    <citation type="submission" date="2020-05" db="EMBL/GenBank/DDBJ databases">
        <authorList>
            <person name="Chiriac C."/>
            <person name="Salcher M."/>
            <person name="Ghai R."/>
            <person name="Kavagutti S V."/>
        </authorList>
    </citation>
    <scope>NUCLEOTIDE SEQUENCE</scope>
</reference>
<dbReference type="PIRSF" id="PIRSF004491">
    <property type="entry name" value="FAD_Synth"/>
    <property type="match status" value="1"/>
</dbReference>
<evidence type="ECO:0000256" key="9">
    <source>
        <dbReference type="ARBA" id="ARBA00022679"/>
    </source>
</evidence>
<keyword evidence="15" id="KW-0511">Multifunctional enzyme</keyword>
<dbReference type="Pfam" id="PF01687">
    <property type="entry name" value="Flavokinase"/>
    <property type="match status" value="1"/>
</dbReference>
<dbReference type="Gene3D" id="2.40.30.30">
    <property type="entry name" value="Riboflavin kinase-like"/>
    <property type="match status" value="1"/>
</dbReference>
<proteinExistence type="inferred from homology"/>
<dbReference type="InterPro" id="IPR023465">
    <property type="entry name" value="Riboflavin_kinase_dom_sf"/>
</dbReference>
<dbReference type="InterPro" id="IPR002606">
    <property type="entry name" value="Riboflavin_kinase_bac"/>
</dbReference>
<dbReference type="InterPro" id="IPR015864">
    <property type="entry name" value="FAD_synthase"/>
</dbReference>
<gene>
    <name evidence="17" type="ORF">UFOPK3837_00945</name>
</gene>
<accession>A0A6J7KWV2</accession>
<evidence type="ECO:0000256" key="15">
    <source>
        <dbReference type="ARBA" id="ARBA00023268"/>
    </source>
</evidence>
<evidence type="ECO:0000256" key="13">
    <source>
        <dbReference type="ARBA" id="ARBA00022827"/>
    </source>
</evidence>
<dbReference type="GO" id="GO:0005524">
    <property type="term" value="F:ATP binding"/>
    <property type="evidence" value="ECO:0007669"/>
    <property type="project" value="UniProtKB-KW"/>
</dbReference>
<name>A0A6J7KWV2_9ZZZZ</name>
<evidence type="ECO:0000256" key="11">
    <source>
        <dbReference type="ARBA" id="ARBA00022741"/>
    </source>
</evidence>
<dbReference type="InterPro" id="IPR014729">
    <property type="entry name" value="Rossmann-like_a/b/a_fold"/>
</dbReference>
<protein>
    <recommendedName>
        <fullName evidence="6">Bifunctional riboflavin kinase/FMN adenylyltransferase</fullName>
        <ecNumber evidence="4">2.7.1.26</ecNumber>
        <ecNumber evidence="5">2.7.7.2</ecNumber>
    </recommendedName>
</protein>
<evidence type="ECO:0000256" key="6">
    <source>
        <dbReference type="ARBA" id="ARBA00018483"/>
    </source>
</evidence>
<dbReference type="GO" id="GO:0009398">
    <property type="term" value="P:FMN biosynthetic process"/>
    <property type="evidence" value="ECO:0007669"/>
    <property type="project" value="UniProtKB-UniPathway"/>
</dbReference>
<dbReference type="InterPro" id="IPR023468">
    <property type="entry name" value="Riboflavin_kinase"/>
</dbReference>
<dbReference type="FunFam" id="3.40.50.620:FF:000021">
    <property type="entry name" value="Riboflavin biosynthesis protein"/>
    <property type="match status" value="1"/>
</dbReference>
<feature type="domain" description="Riboflavin kinase" evidence="16">
    <location>
        <begin position="183"/>
        <end position="308"/>
    </location>
</feature>
<dbReference type="EMBL" id="CAFBNO010000051">
    <property type="protein sequence ID" value="CAB4959032.1"/>
    <property type="molecule type" value="Genomic_DNA"/>
</dbReference>
<dbReference type="AlphaFoldDB" id="A0A6J7KWV2"/>
<evidence type="ECO:0000256" key="10">
    <source>
        <dbReference type="ARBA" id="ARBA00022695"/>
    </source>
</evidence>
<dbReference type="InterPro" id="IPR015865">
    <property type="entry name" value="Riboflavin_kinase_bac/euk"/>
</dbReference>
<comment type="similarity">
    <text evidence="3">Belongs to the RibF family.</text>
</comment>
<dbReference type="GO" id="GO:0009231">
    <property type="term" value="P:riboflavin biosynthetic process"/>
    <property type="evidence" value="ECO:0007669"/>
    <property type="project" value="InterPro"/>
</dbReference>
<evidence type="ECO:0000256" key="14">
    <source>
        <dbReference type="ARBA" id="ARBA00022840"/>
    </source>
</evidence>